<dbReference type="GO" id="GO:0030435">
    <property type="term" value="P:sporulation resulting in formation of a cellular spore"/>
    <property type="evidence" value="ECO:0007669"/>
    <property type="project" value="UniProtKB-KW"/>
</dbReference>
<dbReference type="GO" id="GO:0005634">
    <property type="term" value="C:nucleus"/>
    <property type="evidence" value="ECO:0007669"/>
    <property type="project" value="UniProtKB-SubCell"/>
</dbReference>
<keyword evidence="9" id="KW-1185">Reference proteome</keyword>
<evidence type="ECO:0000256" key="5">
    <source>
        <dbReference type="ARBA" id="ARBA00023242"/>
    </source>
</evidence>
<evidence type="ECO:0000256" key="4">
    <source>
        <dbReference type="ARBA" id="ARBA00023163"/>
    </source>
</evidence>
<evidence type="ECO:0000256" key="2">
    <source>
        <dbReference type="ARBA" id="ARBA00022969"/>
    </source>
</evidence>
<evidence type="ECO:0000313" key="9">
    <source>
        <dbReference type="Proteomes" id="UP001302126"/>
    </source>
</evidence>
<evidence type="ECO:0000256" key="3">
    <source>
        <dbReference type="ARBA" id="ARBA00023015"/>
    </source>
</evidence>
<accession>A0AAN7AIH3</accession>
<feature type="region of interest" description="Disordered" evidence="6">
    <location>
        <begin position="211"/>
        <end position="234"/>
    </location>
</feature>
<dbReference type="PROSITE" id="PS51821">
    <property type="entry name" value="VELVET"/>
    <property type="match status" value="1"/>
</dbReference>
<reference evidence="8" key="1">
    <citation type="journal article" date="2023" name="Mol. Phylogenet. Evol.">
        <title>Genome-scale phylogeny and comparative genomics of the fungal order Sordariales.</title>
        <authorList>
            <person name="Hensen N."/>
            <person name="Bonometti L."/>
            <person name="Westerberg I."/>
            <person name="Brannstrom I.O."/>
            <person name="Guillou S."/>
            <person name="Cros-Aarteil S."/>
            <person name="Calhoun S."/>
            <person name="Haridas S."/>
            <person name="Kuo A."/>
            <person name="Mondo S."/>
            <person name="Pangilinan J."/>
            <person name="Riley R."/>
            <person name="LaButti K."/>
            <person name="Andreopoulos B."/>
            <person name="Lipzen A."/>
            <person name="Chen C."/>
            <person name="Yan M."/>
            <person name="Daum C."/>
            <person name="Ng V."/>
            <person name="Clum A."/>
            <person name="Steindorff A."/>
            <person name="Ohm R.A."/>
            <person name="Martin F."/>
            <person name="Silar P."/>
            <person name="Natvig D.O."/>
            <person name="Lalanne C."/>
            <person name="Gautier V."/>
            <person name="Ament-Velasquez S.L."/>
            <person name="Kruys A."/>
            <person name="Hutchinson M.I."/>
            <person name="Powell A.J."/>
            <person name="Barry K."/>
            <person name="Miller A.N."/>
            <person name="Grigoriev I.V."/>
            <person name="Debuchy R."/>
            <person name="Gladieux P."/>
            <person name="Hiltunen Thoren M."/>
            <person name="Johannesson H."/>
        </authorList>
    </citation>
    <scope>NUCLEOTIDE SEQUENCE</scope>
    <source>
        <strain evidence="8">PSN309</strain>
    </source>
</reference>
<proteinExistence type="predicted"/>
<keyword evidence="3" id="KW-0805">Transcription regulation</keyword>
<dbReference type="PANTHER" id="PTHR33572">
    <property type="entry name" value="SPORE DEVELOPMENT REGULATOR VOSA"/>
    <property type="match status" value="1"/>
</dbReference>
<dbReference type="InterPro" id="IPR021740">
    <property type="entry name" value="Velvet"/>
</dbReference>
<dbReference type="EMBL" id="MU864407">
    <property type="protein sequence ID" value="KAK4187207.1"/>
    <property type="molecule type" value="Genomic_DNA"/>
</dbReference>
<feature type="compositionally biased region" description="Polar residues" evidence="6">
    <location>
        <begin position="325"/>
        <end position="337"/>
    </location>
</feature>
<keyword evidence="4" id="KW-0804">Transcription</keyword>
<comment type="subcellular location">
    <subcellularLocation>
        <location evidence="1">Nucleus</location>
    </subcellularLocation>
</comment>
<evidence type="ECO:0000256" key="6">
    <source>
        <dbReference type="SAM" id="MobiDB-lite"/>
    </source>
</evidence>
<keyword evidence="2" id="KW-0749">Sporulation</keyword>
<dbReference type="AlphaFoldDB" id="A0AAN7AIH3"/>
<evidence type="ECO:0000256" key="1">
    <source>
        <dbReference type="ARBA" id="ARBA00004123"/>
    </source>
</evidence>
<dbReference type="InterPro" id="IPR038491">
    <property type="entry name" value="Velvet_dom_sf"/>
</dbReference>
<evidence type="ECO:0000313" key="8">
    <source>
        <dbReference type="EMBL" id="KAK4187207.1"/>
    </source>
</evidence>
<feature type="region of interest" description="Disordered" evidence="6">
    <location>
        <begin position="316"/>
        <end position="353"/>
    </location>
</feature>
<dbReference type="PANTHER" id="PTHR33572:SF18">
    <property type="entry name" value="SPORE DEVELOPMENT REGULATOR VOSA"/>
    <property type="match status" value="1"/>
</dbReference>
<comment type="caution">
    <text evidence="8">The sequence shown here is derived from an EMBL/GenBank/DDBJ whole genome shotgun (WGS) entry which is preliminary data.</text>
</comment>
<protein>
    <submittedName>
        <fullName evidence="8">Velvet factor-domain-containing protein</fullName>
    </submittedName>
</protein>
<sequence length="398" mass="44107">MMSGNDYKLDIRQQPKAGCVALTKGKDRRPLDPPPIIQLRVSNRVDPHQKFLQNPYLILVAKLVPSSKQSDDPEEQRRLEPKGSDLAGTVVSSLYNLKDTNNSQGGFFVFGDLSVKKEGIFRIEFTLFELKPQNRECWQLCSVTSETFQVFASKAFPGLQESTFLTRCFSDQGVRLRLRKDSRAVITRKRGASGVPQVEQIKSQSMGYIHSHDNHDLSPNGHSPHARRPSALDYDQSQYDFSFDGRASKRMRHNSSSDHAGYDTGYPYTQPSPRTIPEPLVSYPMSTGYPVATQPAVTSLPMPGNMSSFASLHRLDTQIPPHSGGPSSATSTFSPGTRRSPGSAYSYPPQQNNIYASPTHLSYQASSAASHMSQHNDIGLVSQLPQLPHLELENVGDK</sequence>
<reference evidence="8" key="2">
    <citation type="submission" date="2023-05" db="EMBL/GenBank/DDBJ databases">
        <authorList>
            <consortium name="Lawrence Berkeley National Laboratory"/>
            <person name="Steindorff A."/>
            <person name="Hensen N."/>
            <person name="Bonometti L."/>
            <person name="Westerberg I."/>
            <person name="Brannstrom I.O."/>
            <person name="Guillou S."/>
            <person name="Cros-Aarteil S."/>
            <person name="Calhoun S."/>
            <person name="Haridas S."/>
            <person name="Kuo A."/>
            <person name="Mondo S."/>
            <person name="Pangilinan J."/>
            <person name="Riley R."/>
            <person name="Labutti K."/>
            <person name="Andreopoulos B."/>
            <person name="Lipzen A."/>
            <person name="Chen C."/>
            <person name="Yanf M."/>
            <person name="Daum C."/>
            <person name="Ng V."/>
            <person name="Clum A."/>
            <person name="Ohm R."/>
            <person name="Martin F."/>
            <person name="Silar P."/>
            <person name="Natvig D."/>
            <person name="Lalanne C."/>
            <person name="Gautier V."/>
            <person name="Ament-Velasquez S.L."/>
            <person name="Kruys A."/>
            <person name="Hutchinson M.I."/>
            <person name="Powell A.J."/>
            <person name="Barry K."/>
            <person name="Miller A.N."/>
            <person name="Grigoriev I.V."/>
            <person name="Debuchy R."/>
            <person name="Gladieux P."/>
            <person name="Thoren M.H."/>
            <person name="Johannesson H."/>
        </authorList>
    </citation>
    <scope>NUCLEOTIDE SEQUENCE</scope>
    <source>
        <strain evidence="8">PSN309</strain>
    </source>
</reference>
<name>A0AAN7AIH3_9PEZI</name>
<dbReference type="Gene3D" id="2.60.40.3960">
    <property type="entry name" value="Velvet domain"/>
    <property type="match status" value="1"/>
</dbReference>
<evidence type="ECO:0000259" key="7">
    <source>
        <dbReference type="PROSITE" id="PS51821"/>
    </source>
</evidence>
<keyword evidence="5" id="KW-0539">Nucleus</keyword>
<feature type="domain" description="Velvet" evidence="7">
    <location>
        <begin position="1"/>
        <end position="179"/>
    </location>
</feature>
<gene>
    <name evidence="8" type="ORF">QBC35DRAFT_239481</name>
</gene>
<dbReference type="InterPro" id="IPR037525">
    <property type="entry name" value="Velvet_dom"/>
</dbReference>
<dbReference type="Proteomes" id="UP001302126">
    <property type="component" value="Unassembled WGS sequence"/>
</dbReference>
<dbReference type="Pfam" id="PF11754">
    <property type="entry name" value="Velvet"/>
    <property type="match status" value="2"/>
</dbReference>
<feature type="region of interest" description="Disordered" evidence="6">
    <location>
        <begin position="246"/>
        <end position="273"/>
    </location>
</feature>
<organism evidence="8 9">
    <name type="scientific">Podospora australis</name>
    <dbReference type="NCBI Taxonomy" id="1536484"/>
    <lineage>
        <taxon>Eukaryota</taxon>
        <taxon>Fungi</taxon>
        <taxon>Dikarya</taxon>
        <taxon>Ascomycota</taxon>
        <taxon>Pezizomycotina</taxon>
        <taxon>Sordariomycetes</taxon>
        <taxon>Sordariomycetidae</taxon>
        <taxon>Sordariales</taxon>
        <taxon>Podosporaceae</taxon>
        <taxon>Podospora</taxon>
    </lineage>
</organism>